<evidence type="ECO:0000313" key="2">
    <source>
        <dbReference type="Proteomes" id="UP000639973"/>
    </source>
</evidence>
<proteinExistence type="predicted"/>
<dbReference type="Proteomes" id="UP000639973">
    <property type="component" value="Unassembled WGS sequence"/>
</dbReference>
<protein>
    <submittedName>
        <fullName evidence="1">Uncharacterized protein</fullName>
    </submittedName>
</protein>
<keyword evidence="2" id="KW-1185">Reference proteome</keyword>
<evidence type="ECO:0000313" key="1">
    <source>
        <dbReference type="EMBL" id="GGL88334.1"/>
    </source>
</evidence>
<accession>A0ABQ2GD82</accession>
<comment type="caution">
    <text evidence="1">The sequence shown here is derived from an EMBL/GenBank/DDBJ whole genome shotgun (WGS) entry which is preliminary data.</text>
</comment>
<organism evidence="1 2">
    <name type="scientific">Deinococcus aerolatus</name>
    <dbReference type="NCBI Taxonomy" id="522487"/>
    <lineage>
        <taxon>Bacteria</taxon>
        <taxon>Thermotogati</taxon>
        <taxon>Deinococcota</taxon>
        <taxon>Deinococci</taxon>
        <taxon>Deinococcales</taxon>
        <taxon>Deinococcaceae</taxon>
        <taxon>Deinococcus</taxon>
    </lineage>
</organism>
<name>A0ABQ2GD82_9DEIO</name>
<reference evidence="2" key="1">
    <citation type="journal article" date="2019" name="Int. J. Syst. Evol. Microbiol.">
        <title>The Global Catalogue of Microorganisms (GCM) 10K type strain sequencing project: providing services to taxonomists for standard genome sequencing and annotation.</title>
        <authorList>
            <consortium name="The Broad Institute Genomics Platform"/>
            <consortium name="The Broad Institute Genome Sequencing Center for Infectious Disease"/>
            <person name="Wu L."/>
            <person name="Ma J."/>
        </authorList>
    </citation>
    <scope>NUCLEOTIDE SEQUENCE [LARGE SCALE GENOMIC DNA]</scope>
    <source>
        <strain evidence="2">JCM 15442</strain>
    </source>
</reference>
<sequence length="72" mass="8121">MSRVRRPTPTFLNLYPPQYATIAELEAEGLRPAENQLPAALFKCKERERESASALYARAEATAIVRGESRRT</sequence>
<gene>
    <name evidence="1" type="ORF">GCM10010840_27950</name>
</gene>
<dbReference type="EMBL" id="BMOL01000014">
    <property type="protein sequence ID" value="GGL88334.1"/>
    <property type="molecule type" value="Genomic_DNA"/>
</dbReference>